<comment type="caution">
    <text evidence="6">The sequence shown here is derived from an EMBL/GenBank/DDBJ whole genome shotgun (WGS) entry which is preliminary data.</text>
</comment>
<dbReference type="InterPro" id="IPR016064">
    <property type="entry name" value="NAD/diacylglycerol_kinase_sf"/>
</dbReference>
<dbReference type="InterPro" id="IPR017438">
    <property type="entry name" value="ATP-NAD_kinase_N"/>
</dbReference>
<evidence type="ECO:0000256" key="4">
    <source>
        <dbReference type="ARBA" id="ARBA00022840"/>
    </source>
</evidence>
<feature type="domain" description="DAGKc" evidence="5">
    <location>
        <begin position="1"/>
        <end position="130"/>
    </location>
</feature>
<proteinExistence type="inferred from homology"/>
<dbReference type="EMBL" id="JARQBZ010000016">
    <property type="protein sequence ID" value="MDT2834294.1"/>
    <property type="molecule type" value="Genomic_DNA"/>
</dbReference>
<sequence>MELYGIFYNANAGDGKSKETAEYVKNMLKDNQIDSIFLTAKNAEQAVTMIKESIEKIDWLVAIGGDGTLNIVGTAFIQCQKTVPLGIIPGGTINNFAKRWKIPSSKEEAMKVILERNTKKISIGECNNQAIISSFTFGRLADLSNDVRQSEKRKYGLIVYPYKALKHLGSKTSYLVKYKTEEEEYLLKTWVALATTTSFVGGIPYTIHDKNAFHVSILNNISLSKMKAYLTYAFTGTLKGKKAITYLAAETLSLENVNKTVSVQTRIDGDPGPELPLTLNWKRDFLDIAVPK</sequence>
<reference evidence="6" key="1">
    <citation type="submission" date="2023-03" db="EMBL/GenBank/DDBJ databases">
        <authorList>
            <person name="Shen W."/>
            <person name="Cai J."/>
        </authorList>
    </citation>
    <scope>NUCLEOTIDE SEQUENCE</scope>
    <source>
        <strain evidence="6">P96-3</strain>
    </source>
</reference>
<dbReference type="PANTHER" id="PTHR12358">
    <property type="entry name" value="SPHINGOSINE KINASE"/>
    <property type="match status" value="1"/>
</dbReference>
<evidence type="ECO:0000313" key="6">
    <source>
        <dbReference type="EMBL" id="MDT2834294.1"/>
    </source>
</evidence>
<dbReference type="PROSITE" id="PS50146">
    <property type="entry name" value="DAGK"/>
    <property type="match status" value="1"/>
</dbReference>
<dbReference type="InterPro" id="IPR005218">
    <property type="entry name" value="Diacylglycerol/lipid_kinase"/>
</dbReference>
<evidence type="ECO:0000256" key="3">
    <source>
        <dbReference type="ARBA" id="ARBA00022741"/>
    </source>
</evidence>
<gene>
    <name evidence="6" type="ORF">P7H70_09495</name>
</gene>
<protein>
    <submittedName>
        <fullName evidence="6">YegS/Rv2252/BmrU family lipid kinase</fullName>
    </submittedName>
</protein>
<keyword evidence="4" id="KW-0067">ATP-binding</keyword>
<dbReference type="NCBIfam" id="TIGR00147">
    <property type="entry name" value="YegS/Rv2252/BmrU family lipid kinase"/>
    <property type="match status" value="1"/>
</dbReference>
<dbReference type="PANTHER" id="PTHR12358:SF54">
    <property type="entry name" value="SPHINGOSINE KINASE RELATED PROTEIN"/>
    <property type="match status" value="1"/>
</dbReference>
<dbReference type="Gene3D" id="3.40.50.10330">
    <property type="entry name" value="Probable inorganic polyphosphate/atp-NAD kinase, domain 1"/>
    <property type="match status" value="1"/>
</dbReference>
<accession>A0AAW8U980</accession>
<dbReference type="Gene3D" id="2.60.200.40">
    <property type="match status" value="1"/>
</dbReference>
<keyword evidence="6" id="KW-0418">Kinase</keyword>
<dbReference type="GO" id="GO:0016301">
    <property type="term" value="F:kinase activity"/>
    <property type="evidence" value="ECO:0007669"/>
    <property type="project" value="UniProtKB-KW"/>
</dbReference>
<keyword evidence="6" id="KW-0808">Transferase</keyword>
<comment type="similarity">
    <text evidence="2">Belongs to the diacylglycerol/lipid kinase family.</text>
</comment>
<keyword evidence="3" id="KW-0547">Nucleotide-binding</keyword>
<dbReference type="RefSeq" id="WP_311876395.1">
    <property type="nucleotide sequence ID" value="NZ_JARQBZ010000016.1"/>
</dbReference>
<dbReference type="Pfam" id="PF00781">
    <property type="entry name" value="DAGK_cat"/>
    <property type="match status" value="1"/>
</dbReference>
<name>A0AAW8U980_9ENTE</name>
<dbReference type="GO" id="GO:0005524">
    <property type="term" value="F:ATP binding"/>
    <property type="evidence" value="ECO:0007669"/>
    <property type="project" value="UniProtKB-KW"/>
</dbReference>
<dbReference type="InterPro" id="IPR050187">
    <property type="entry name" value="Lipid_Phosphate_FormReg"/>
</dbReference>
<dbReference type="GO" id="GO:0008654">
    <property type="term" value="P:phospholipid biosynthetic process"/>
    <property type="evidence" value="ECO:0007669"/>
    <property type="project" value="InterPro"/>
</dbReference>
<dbReference type="AlphaFoldDB" id="A0AAW8U980"/>
<dbReference type="InterPro" id="IPR001206">
    <property type="entry name" value="Diacylglycerol_kinase_cat_dom"/>
</dbReference>
<comment type="cofactor">
    <cofactor evidence="1">
        <name>Mg(2+)</name>
        <dbReference type="ChEBI" id="CHEBI:18420"/>
    </cofactor>
</comment>
<evidence type="ECO:0000313" key="7">
    <source>
        <dbReference type="Proteomes" id="UP001268577"/>
    </source>
</evidence>
<evidence type="ECO:0000256" key="2">
    <source>
        <dbReference type="ARBA" id="ARBA00005983"/>
    </source>
</evidence>
<organism evidence="6 7">
    <name type="scientific">Vagococcus carniphilus</name>
    <dbReference type="NCBI Taxonomy" id="218144"/>
    <lineage>
        <taxon>Bacteria</taxon>
        <taxon>Bacillati</taxon>
        <taxon>Bacillota</taxon>
        <taxon>Bacilli</taxon>
        <taxon>Lactobacillales</taxon>
        <taxon>Enterococcaceae</taxon>
        <taxon>Vagococcus</taxon>
    </lineage>
</organism>
<dbReference type="Proteomes" id="UP001268577">
    <property type="component" value="Unassembled WGS sequence"/>
</dbReference>
<dbReference type="SUPFAM" id="SSF111331">
    <property type="entry name" value="NAD kinase/diacylglycerol kinase-like"/>
    <property type="match status" value="1"/>
</dbReference>
<evidence type="ECO:0000256" key="1">
    <source>
        <dbReference type="ARBA" id="ARBA00001946"/>
    </source>
</evidence>
<evidence type="ECO:0000259" key="5">
    <source>
        <dbReference type="PROSITE" id="PS50146"/>
    </source>
</evidence>